<dbReference type="EMBL" id="GGEC01088886">
    <property type="protein sequence ID" value="MBX69370.1"/>
    <property type="molecule type" value="Transcribed_RNA"/>
</dbReference>
<proteinExistence type="predicted"/>
<name>A0A2P2QQV8_RHIMU</name>
<reference evidence="1" key="1">
    <citation type="submission" date="2018-02" db="EMBL/GenBank/DDBJ databases">
        <title>Rhizophora mucronata_Transcriptome.</title>
        <authorList>
            <person name="Meera S.P."/>
            <person name="Sreeshan A."/>
            <person name="Augustine A."/>
        </authorList>
    </citation>
    <scope>NUCLEOTIDE SEQUENCE</scope>
    <source>
        <tissue evidence="1">Leaf</tissue>
    </source>
</reference>
<protein>
    <submittedName>
        <fullName evidence="1">Uncharacterized protein</fullName>
    </submittedName>
</protein>
<organism evidence="1">
    <name type="scientific">Rhizophora mucronata</name>
    <name type="common">Asiatic mangrove</name>
    <dbReference type="NCBI Taxonomy" id="61149"/>
    <lineage>
        <taxon>Eukaryota</taxon>
        <taxon>Viridiplantae</taxon>
        <taxon>Streptophyta</taxon>
        <taxon>Embryophyta</taxon>
        <taxon>Tracheophyta</taxon>
        <taxon>Spermatophyta</taxon>
        <taxon>Magnoliopsida</taxon>
        <taxon>eudicotyledons</taxon>
        <taxon>Gunneridae</taxon>
        <taxon>Pentapetalae</taxon>
        <taxon>rosids</taxon>
        <taxon>fabids</taxon>
        <taxon>Malpighiales</taxon>
        <taxon>Rhizophoraceae</taxon>
        <taxon>Rhizophora</taxon>
    </lineage>
</organism>
<sequence length="9" mass="1087">MRKPNMIVV</sequence>
<accession>A0A2P2QQV8</accession>
<evidence type="ECO:0000313" key="1">
    <source>
        <dbReference type="EMBL" id="MBX69370.1"/>
    </source>
</evidence>